<comment type="caution">
    <text evidence="2">The sequence shown here is derived from an EMBL/GenBank/DDBJ whole genome shotgun (WGS) entry which is preliminary data.</text>
</comment>
<accession>A0A150FT95</accession>
<proteinExistence type="predicted"/>
<evidence type="ECO:0000313" key="3">
    <source>
        <dbReference type="Proteomes" id="UP000075714"/>
    </source>
</evidence>
<feature type="region of interest" description="Disordered" evidence="1">
    <location>
        <begin position="38"/>
        <end position="85"/>
    </location>
</feature>
<evidence type="ECO:0000256" key="1">
    <source>
        <dbReference type="SAM" id="MobiDB-lite"/>
    </source>
</evidence>
<organism evidence="2 3">
    <name type="scientific">Gonium pectorale</name>
    <name type="common">Green alga</name>
    <dbReference type="NCBI Taxonomy" id="33097"/>
    <lineage>
        <taxon>Eukaryota</taxon>
        <taxon>Viridiplantae</taxon>
        <taxon>Chlorophyta</taxon>
        <taxon>core chlorophytes</taxon>
        <taxon>Chlorophyceae</taxon>
        <taxon>CS clade</taxon>
        <taxon>Chlamydomonadales</taxon>
        <taxon>Volvocaceae</taxon>
        <taxon>Gonium</taxon>
    </lineage>
</organism>
<dbReference type="AlphaFoldDB" id="A0A150FT95"/>
<reference evidence="3" key="1">
    <citation type="journal article" date="2016" name="Nat. Commun.">
        <title>The Gonium pectorale genome demonstrates co-option of cell cycle regulation during the evolution of multicellularity.</title>
        <authorList>
            <person name="Hanschen E.R."/>
            <person name="Marriage T.N."/>
            <person name="Ferris P.J."/>
            <person name="Hamaji T."/>
            <person name="Toyoda A."/>
            <person name="Fujiyama A."/>
            <person name="Neme R."/>
            <person name="Noguchi H."/>
            <person name="Minakuchi Y."/>
            <person name="Suzuki M."/>
            <person name="Kawai-Toyooka H."/>
            <person name="Smith D.R."/>
            <person name="Sparks H."/>
            <person name="Anderson J."/>
            <person name="Bakaric R."/>
            <person name="Luria V."/>
            <person name="Karger A."/>
            <person name="Kirschner M.W."/>
            <person name="Durand P.M."/>
            <person name="Michod R.E."/>
            <person name="Nozaki H."/>
            <person name="Olson B.J."/>
        </authorList>
    </citation>
    <scope>NUCLEOTIDE SEQUENCE [LARGE SCALE GENOMIC DNA]</scope>
    <source>
        <strain evidence="3">NIES-2863</strain>
    </source>
</reference>
<dbReference type="EMBL" id="LSYV01002056">
    <property type="protein sequence ID" value="KXZ40829.1"/>
    <property type="molecule type" value="Genomic_DNA"/>
</dbReference>
<name>A0A150FT95_GONPE</name>
<gene>
    <name evidence="2" type="ORF">GPECTOR_2067g1067</name>
</gene>
<dbReference type="Proteomes" id="UP000075714">
    <property type="component" value="Unassembled WGS sequence"/>
</dbReference>
<keyword evidence="3" id="KW-1185">Reference proteome</keyword>
<sequence>MLTTCLNEPGRPDAVNYEMASDIKAACMTKISSINKDLQGQGQGKAQALEPMPASSDGGSKRKREGEGMPTIPTTMSAYLNRMAE</sequence>
<evidence type="ECO:0000313" key="2">
    <source>
        <dbReference type="EMBL" id="KXZ40829.1"/>
    </source>
</evidence>
<protein>
    <submittedName>
        <fullName evidence="2">Uncharacterized protein</fullName>
    </submittedName>
</protein>